<dbReference type="NCBIfam" id="TIGR01189">
    <property type="entry name" value="ccmA"/>
    <property type="match status" value="1"/>
</dbReference>
<sequence>MGLSGRDISCTRGSRSVFTGVSFDIAAGEALAITGANGAGKSSLLRILAGLLPLAGGCIHYQESAPEVTLAEQAHYLGHRDPFKPALSARENLTFWQHYLGSPDMDIEQALMSVGLGAIGHLPAGFLSAGQKRRLSIARLIAVKRPIWLLDEPATALDAAGQSAFITIMQSHLDSGGLIAAATHVPLGIATRELRLGAPA</sequence>
<evidence type="ECO:0000313" key="11">
    <source>
        <dbReference type="Proteomes" id="UP000035762"/>
    </source>
</evidence>
<dbReference type="GO" id="GO:0005524">
    <property type="term" value="F:ATP binding"/>
    <property type="evidence" value="ECO:0007669"/>
    <property type="project" value="UniProtKB-KW"/>
</dbReference>
<keyword evidence="7" id="KW-0472">Membrane</keyword>
<keyword evidence="11" id="KW-1185">Reference proteome</keyword>
<dbReference type="InterPro" id="IPR027417">
    <property type="entry name" value="P-loop_NTPase"/>
</dbReference>
<keyword evidence="6" id="KW-1278">Translocase</keyword>
<evidence type="ECO:0000256" key="7">
    <source>
        <dbReference type="ARBA" id="ARBA00023136"/>
    </source>
</evidence>
<dbReference type="OrthoDB" id="9800654at2"/>
<evidence type="ECO:0000313" key="10">
    <source>
        <dbReference type="EMBL" id="CEG09774.1"/>
    </source>
</evidence>
<evidence type="ECO:0000256" key="3">
    <source>
        <dbReference type="ARBA" id="ARBA00022741"/>
    </source>
</evidence>
<evidence type="ECO:0000256" key="4">
    <source>
        <dbReference type="ARBA" id="ARBA00022748"/>
    </source>
</evidence>
<comment type="caution">
    <text evidence="10">The sequence shown here is derived from an EMBL/GenBank/DDBJ whole genome shotgun (WGS) entry which is preliminary data.</text>
</comment>
<protein>
    <submittedName>
        <fullName evidence="10">Cytochrome c biogenesis ATP-binding export protein CcmA</fullName>
    </submittedName>
</protein>
<gene>
    <name evidence="10" type="primary">ccmA</name>
    <name evidence="10" type="ORF">BN961_03205</name>
</gene>
<keyword evidence="5 10" id="KW-0067">ATP-binding</keyword>
<dbReference type="PANTHER" id="PTHR43499">
    <property type="entry name" value="ABC TRANSPORTER I FAMILY MEMBER 1"/>
    <property type="match status" value="1"/>
</dbReference>
<keyword evidence="2" id="KW-0813">Transport</keyword>
<comment type="function">
    <text evidence="8">Involved in beta-(1--&gt;2)glucan export. Transmembrane domains (TMD) form a pore in the inner membrane and the ATP-binding domain (NBD) is responsible for energy generation.</text>
</comment>
<accession>A0A090MV55</accession>
<dbReference type="STRING" id="1035.BN961_03205"/>
<dbReference type="InterPro" id="IPR003439">
    <property type="entry name" value="ABC_transporter-like_ATP-bd"/>
</dbReference>
<comment type="similarity">
    <text evidence="1">Belongs to the ABC transporter superfamily.</text>
</comment>
<evidence type="ECO:0000259" key="9">
    <source>
        <dbReference type="PROSITE" id="PS50893"/>
    </source>
</evidence>
<dbReference type="SUPFAM" id="SSF52540">
    <property type="entry name" value="P-loop containing nucleoside triphosphate hydrolases"/>
    <property type="match status" value="1"/>
</dbReference>
<dbReference type="InterPro" id="IPR017871">
    <property type="entry name" value="ABC_transporter-like_CS"/>
</dbReference>
<dbReference type="RefSeq" id="WP_048757569.1">
    <property type="nucleotide sequence ID" value="NZ_CCAZ020000002.1"/>
</dbReference>
<dbReference type="InterPro" id="IPR005895">
    <property type="entry name" value="ABC_transptr_haem_export_CcmA"/>
</dbReference>
<reference evidence="10 11" key="1">
    <citation type="journal article" date="2014" name="Genome Announc.">
        <title>Genome Sequence of Afipia felis Strain 76713, Isolated in Hospital Water Using an Amoeba Co-Culture Procedure.</title>
        <authorList>
            <person name="Benamar S."/>
            <person name="La Scola B."/>
            <person name="Croce O."/>
        </authorList>
    </citation>
    <scope>NUCLEOTIDE SEQUENCE [LARGE SCALE GENOMIC DNA]</scope>
    <source>
        <strain evidence="10 11">76713</strain>
    </source>
</reference>
<dbReference type="EMBL" id="CCAZ020000002">
    <property type="protein sequence ID" value="CEG09774.1"/>
    <property type="molecule type" value="Genomic_DNA"/>
</dbReference>
<dbReference type="GO" id="GO:0016887">
    <property type="term" value="F:ATP hydrolysis activity"/>
    <property type="evidence" value="ECO:0007669"/>
    <property type="project" value="InterPro"/>
</dbReference>
<dbReference type="Proteomes" id="UP000035762">
    <property type="component" value="Unassembled WGS sequence"/>
</dbReference>
<organism evidence="10 11">
    <name type="scientific">Afipia felis</name>
    <name type="common">Cat scratch disease bacillus</name>
    <dbReference type="NCBI Taxonomy" id="1035"/>
    <lineage>
        <taxon>Bacteria</taxon>
        <taxon>Pseudomonadati</taxon>
        <taxon>Pseudomonadota</taxon>
        <taxon>Alphaproteobacteria</taxon>
        <taxon>Hyphomicrobiales</taxon>
        <taxon>Nitrobacteraceae</taxon>
        <taxon>Afipia</taxon>
    </lineage>
</organism>
<dbReference type="GO" id="GO:0017004">
    <property type="term" value="P:cytochrome complex assembly"/>
    <property type="evidence" value="ECO:0007669"/>
    <property type="project" value="UniProtKB-KW"/>
</dbReference>
<dbReference type="Pfam" id="PF00005">
    <property type="entry name" value="ABC_tran"/>
    <property type="match status" value="1"/>
</dbReference>
<evidence type="ECO:0000256" key="1">
    <source>
        <dbReference type="ARBA" id="ARBA00005417"/>
    </source>
</evidence>
<dbReference type="AlphaFoldDB" id="A0A090MV55"/>
<evidence type="ECO:0000256" key="6">
    <source>
        <dbReference type="ARBA" id="ARBA00022967"/>
    </source>
</evidence>
<evidence type="ECO:0000256" key="8">
    <source>
        <dbReference type="ARBA" id="ARBA00024722"/>
    </source>
</evidence>
<dbReference type="Gene3D" id="3.40.50.300">
    <property type="entry name" value="P-loop containing nucleotide triphosphate hydrolases"/>
    <property type="match status" value="1"/>
</dbReference>
<dbReference type="PROSITE" id="PS50893">
    <property type="entry name" value="ABC_TRANSPORTER_2"/>
    <property type="match status" value="1"/>
</dbReference>
<dbReference type="PANTHER" id="PTHR43499:SF1">
    <property type="entry name" value="ABC TRANSPORTER I FAMILY MEMBER 1"/>
    <property type="match status" value="1"/>
</dbReference>
<dbReference type="InterPro" id="IPR003593">
    <property type="entry name" value="AAA+_ATPase"/>
</dbReference>
<evidence type="ECO:0000256" key="5">
    <source>
        <dbReference type="ARBA" id="ARBA00022840"/>
    </source>
</evidence>
<feature type="domain" description="ABC transporter" evidence="9">
    <location>
        <begin position="3"/>
        <end position="200"/>
    </location>
</feature>
<keyword evidence="4" id="KW-0201">Cytochrome c-type biogenesis</keyword>
<dbReference type="GO" id="GO:0022857">
    <property type="term" value="F:transmembrane transporter activity"/>
    <property type="evidence" value="ECO:0007669"/>
    <property type="project" value="InterPro"/>
</dbReference>
<name>A0A090MV55_AFIFE</name>
<keyword evidence="3" id="KW-0547">Nucleotide-binding</keyword>
<dbReference type="PROSITE" id="PS00211">
    <property type="entry name" value="ABC_TRANSPORTER_1"/>
    <property type="match status" value="1"/>
</dbReference>
<evidence type="ECO:0000256" key="2">
    <source>
        <dbReference type="ARBA" id="ARBA00022448"/>
    </source>
</evidence>
<proteinExistence type="inferred from homology"/>
<dbReference type="SMART" id="SM00382">
    <property type="entry name" value="AAA"/>
    <property type="match status" value="1"/>
</dbReference>